<dbReference type="AlphaFoldDB" id="A0A1H3FSN7"/>
<dbReference type="Gene3D" id="3.40.50.1000">
    <property type="entry name" value="HAD superfamily/HAD-like"/>
    <property type="match status" value="1"/>
</dbReference>
<dbReference type="SFLD" id="SFLDS00003">
    <property type="entry name" value="Haloacid_Dehalogenase"/>
    <property type="match status" value="1"/>
</dbReference>
<sequence>MVRMKNPVRKKIKLIAIDLDGSLLTSQNNITERTALVIKELISRGVIFVIATGRMFPSARKYALQFGPNTQVISYNGALIKSAAGELLLHKPIPLNLAKDVMSFLRERKWHVNSYIDDVLYVKELNQKALIYARNSGVTPQVAGDEIYNPKKEPTKLLVVANDPNQTEQIRDEIKLNFNDRLFVAISSPLYIDLGNPETSKGRAIKFLADRLGIERDEICVIGDSENDVEMFEAAGVSIAMGNAREDVKSKASFVTASNDEDGVAVAIEEIVIPRYL</sequence>
<dbReference type="GO" id="GO:0000287">
    <property type="term" value="F:magnesium ion binding"/>
    <property type="evidence" value="ECO:0007669"/>
    <property type="project" value="TreeGrafter"/>
</dbReference>
<dbReference type="InterPro" id="IPR023214">
    <property type="entry name" value="HAD_sf"/>
</dbReference>
<organism evidence="1 2">
    <name type="scientific">Acetomicrobium thermoterrenum DSM 13490</name>
    <dbReference type="NCBI Taxonomy" id="1120987"/>
    <lineage>
        <taxon>Bacteria</taxon>
        <taxon>Thermotogati</taxon>
        <taxon>Synergistota</taxon>
        <taxon>Synergistia</taxon>
        <taxon>Synergistales</taxon>
        <taxon>Acetomicrobiaceae</taxon>
        <taxon>Acetomicrobium</taxon>
    </lineage>
</organism>
<keyword evidence="2" id="KW-1185">Reference proteome</keyword>
<dbReference type="PANTHER" id="PTHR10000">
    <property type="entry name" value="PHOSPHOSERINE PHOSPHATASE"/>
    <property type="match status" value="1"/>
</dbReference>
<dbReference type="SFLD" id="SFLDG01144">
    <property type="entry name" value="C2.B.4:_PGP_Like"/>
    <property type="match status" value="1"/>
</dbReference>
<dbReference type="InterPro" id="IPR006379">
    <property type="entry name" value="HAD-SF_hydro_IIB"/>
</dbReference>
<name>A0A1H3FSN7_9BACT</name>
<dbReference type="Gene3D" id="3.30.1240.10">
    <property type="match status" value="1"/>
</dbReference>
<gene>
    <name evidence="1" type="ORF">SAMN03080603_01191</name>
</gene>
<dbReference type="PANTHER" id="PTHR10000:SF8">
    <property type="entry name" value="HAD SUPERFAMILY HYDROLASE-LIKE, TYPE 3"/>
    <property type="match status" value="1"/>
</dbReference>
<dbReference type="PROSITE" id="PS01229">
    <property type="entry name" value="COF_2"/>
    <property type="match status" value="1"/>
</dbReference>
<dbReference type="SFLD" id="SFLDG01140">
    <property type="entry name" value="C2.B:_Phosphomannomutase_and_P"/>
    <property type="match status" value="1"/>
</dbReference>
<dbReference type="Proteomes" id="UP000199266">
    <property type="component" value="Unassembled WGS sequence"/>
</dbReference>
<dbReference type="InterPro" id="IPR000150">
    <property type="entry name" value="Cof"/>
</dbReference>
<dbReference type="Pfam" id="PF08282">
    <property type="entry name" value="Hydrolase_3"/>
    <property type="match status" value="1"/>
</dbReference>
<proteinExistence type="predicted"/>
<evidence type="ECO:0000313" key="1">
    <source>
        <dbReference type="EMBL" id="SDX93164.1"/>
    </source>
</evidence>
<dbReference type="NCBIfam" id="TIGR00099">
    <property type="entry name" value="Cof-subfamily"/>
    <property type="match status" value="1"/>
</dbReference>
<dbReference type="GO" id="GO:0016791">
    <property type="term" value="F:phosphatase activity"/>
    <property type="evidence" value="ECO:0007669"/>
    <property type="project" value="TreeGrafter"/>
</dbReference>
<dbReference type="EMBL" id="FNPD01000006">
    <property type="protein sequence ID" value="SDX93164.1"/>
    <property type="molecule type" value="Genomic_DNA"/>
</dbReference>
<dbReference type="NCBIfam" id="TIGR01484">
    <property type="entry name" value="HAD-SF-IIB"/>
    <property type="match status" value="1"/>
</dbReference>
<reference evidence="2" key="1">
    <citation type="submission" date="2016-10" db="EMBL/GenBank/DDBJ databases">
        <authorList>
            <person name="Varghese N."/>
            <person name="Submissions S."/>
        </authorList>
    </citation>
    <scope>NUCLEOTIDE SEQUENCE [LARGE SCALE GENOMIC DNA]</scope>
    <source>
        <strain evidence="2">DSM 13490</strain>
    </source>
</reference>
<protein>
    <submittedName>
        <fullName evidence="1">Uncharacterized protein</fullName>
    </submittedName>
</protein>
<accession>A0A1H3FSN7</accession>
<dbReference type="GO" id="GO:0005829">
    <property type="term" value="C:cytosol"/>
    <property type="evidence" value="ECO:0007669"/>
    <property type="project" value="TreeGrafter"/>
</dbReference>
<evidence type="ECO:0000313" key="2">
    <source>
        <dbReference type="Proteomes" id="UP000199266"/>
    </source>
</evidence>
<dbReference type="CDD" id="cd07516">
    <property type="entry name" value="HAD_Pase"/>
    <property type="match status" value="1"/>
</dbReference>
<dbReference type="InterPro" id="IPR036412">
    <property type="entry name" value="HAD-like_sf"/>
</dbReference>
<dbReference type="SUPFAM" id="SSF56784">
    <property type="entry name" value="HAD-like"/>
    <property type="match status" value="1"/>
</dbReference>